<dbReference type="Gene3D" id="3.15.10.30">
    <property type="entry name" value="Haemolymph juvenile hormone binding protein"/>
    <property type="match status" value="2"/>
</dbReference>
<evidence type="ECO:0000313" key="3">
    <source>
        <dbReference type="Proteomes" id="UP001168821"/>
    </source>
</evidence>
<dbReference type="InterPro" id="IPR038606">
    <property type="entry name" value="To_sf"/>
</dbReference>
<dbReference type="AlphaFoldDB" id="A0AA38IT11"/>
<organism evidence="2 3">
    <name type="scientific">Zophobas morio</name>
    <dbReference type="NCBI Taxonomy" id="2755281"/>
    <lineage>
        <taxon>Eukaryota</taxon>
        <taxon>Metazoa</taxon>
        <taxon>Ecdysozoa</taxon>
        <taxon>Arthropoda</taxon>
        <taxon>Hexapoda</taxon>
        <taxon>Insecta</taxon>
        <taxon>Pterygota</taxon>
        <taxon>Neoptera</taxon>
        <taxon>Endopterygota</taxon>
        <taxon>Coleoptera</taxon>
        <taxon>Polyphaga</taxon>
        <taxon>Cucujiformia</taxon>
        <taxon>Tenebrionidae</taxon>
        <taxon>Zophobas</taxon>
    </lineage>
</organism>
<evidence type="ECO:0000256" key="1">
    <source>
        <dbReference type="SAM" id="SignalP"/>
    </source>
</evidence>
<dbReference type="EMBL" id="JALNTZ010000002">
    <property type="protein sequence ID" value="KAJ3660888.1"/>
    <property type="molecule type" value="Genomic_DNA"/>
</dbReference>
<proteinExistence type="predicted"/>
<reference evidence="2" key="1">
    <citation type="journal article" date="2023" name="G3 (Bethesda)">
        <title>Whole genome assemblies of Zophobas morio and Tenebrio molitor.</title>
        <authorList>
            <person name="Kaur S."/>
            <person name="Stinson S.A."/>
            <person name="diCenzo G.C."/>
        </authorList>
    </citation>
    <scope>NUCLEOTIDE SEQUENCE</scope>
    <source>
        <strain evidence="2">QUZm001</strain>
    </source>
</reference>
<dbReference type="SMART" id="SM00700">
    <property type="entry name" value="JHBP"/>
    <property type="match status" value="2"/>
</dbReference>
<name>A0AA38IT11_9CUCU</name>
<sequence length="467" mass="52716">MNSFVLCLLTVVAFGSCLKLPSSFKKCDRKRTDFNQCLSEAIHGALKILDKPLPSHGLPSLYDVEFPDLVLEFGNRTYGLLQKYDQIRFIGLSKPENINAKLDFGPLTSTLTIEATYSQLTLEAELEAQGTIVLLPVNVITPIEDTLVNPTLTLSFELAEYDKGTTFFSVVDSKVDIQMQGINFDYKQIFSNEILNEEFNSAMSTKWQSVFAHFKNFEAIFAPRFGRIFNAFLKKVPVVELFDASSFQKCDRRSTNFNQCLGKSIHGALTSLEKPLKSHGLPSLYDVVFPDLHVEFGNSTYGLKQKSSNLRFTGLSNPQDVAARMDFGPVTSTLTIEATYSKIKWSSEWKAEGAVVLLPLNVVTPVEVVLVEPVFTLKFDLQEYERGGTYFRVVATGIDIQTRDLTFNFKKLFPSERLNREFNSAMTEKWSEIFARFQNMLQIYTPLFGAMFDGFLEKVPVAELFDG</sequence>
<evidence type="ECO:0000313" key="2">
    <source>
        <dbReference type="EMBL" id="KAJ3660888.1"/>
    </source>
</evidence>
<feature type="chain" id="PRO_5041391475" evidence="1">
    <location>
        <begin position="18"/>
        <end position="467"/>
    </location>
</feature>
<comment type="caution">
    <text evidence="2">The sequence shown here is derived from an EMBL/GenBank/DDBJ whole genome shotgun (WGS) entry which is preliminary data.</text>
</comment>
<protein>
    <submittedName>
        <fullName evidence="2">Uncharacterized protein</fullName>
    </submittedName>
</protein>
<dbReference type="PANTHER" id="PTHR11008">
    <property type="entry name" value="PROTEIN TAKEOUT-LIKE PROTEIN"/>
    <property type="match status" value="1"/>
</dbReference>
<feature type="signal peptide" evidence="1">
    <location>
        <begin position="1"/>
        <end position="17"/>
    </location>
</feature>
<accession>A0AA38IT11</accession>
<keyword evidence="1" id="KW-0732">Signal</keyword>
<dbReference type="Proteomes" id="UP001168821">
    <property type="component" value="Unassembled WGS sequence"/>
</dbReference>
<dbReference type="InterPro" id="IPR010562">
    <property type="entry name" value="Haemolymph_juvenile_hormone-bd"/>
</dbReference>
<gene>
    <name evidence="2" type="ORF">Zmor_005317</name>
</gene>
<dbReference type="Pfam" id="PF06585">
    <property type="entry name" value="JHBP"/>
    <property type="match status" value="2"/>
</dbReference>
<dbReference type="GO" id="GO:0005615">
    <property type="term" value="C:extracellular space"/>
    <property type="evidence" value="ECO:0007669"/>
    <property type="project" value="TreeGrafter"/>
</dbReference>
<dbReference type="PANTHER" id="PTHR11008:SF32">
    <property type="entry name" value="CIRCADIAN CLOCK-CONTROLLED PROTEIN DAYWAKE-RELATED"/>
    <property type="match status" value="1"/>
</dbReference>
<keyword evidence="3" id="KW-1185">Reference proteome</keyword>